<evidence type="ECO:0000313" key="2">
    <source>
        <dbReference type="Proteomes" id="UP001595704"/>
    </source>
</evidence>
<dbReference type="RefSeq" id="WP_191320809.1">
    <property type="nucleotide sequence ID" value="NZ_BNCG01000026.1"/>
</dbReference>
<keyword evidence="2" id="KW-1185">Reference proteome</keyword>
<protein>
    <submittedName>
        <fullName evidence="1">Uncharacterized protein</fullName>
    </submittedName>
</protein>
<accession>A0ABV7UBP9</accession>
<name>A0ABV7UBP9_9HYPH</name>
<comment type="caution">
    <text evidence="1">The sequence shown here is derived from an EMBL/GenBank/DDBJ whole genome shotgun (WGS) entry which is preliminary data.</text>
</comment>
<evidence type="ECO:0000313" key="1">
    <source>
        <dbReference type="EMBL" id="MFC3636070.1"/>
    </source>
</evidence>
<dbReference type="EMBL" id="JBHRYC010000018">
    <property type="protein sequence ID" value="MFC3636070.1"/>
    <property type="molecule type" value="Genomic_DNA"/>
</dbReference>
<dbReference type="Proteomes" id="UP001595704">
    <property type="component" value="Unassembled WGS sequence"/>
</dbReference>
<reference evidence="2" key="1">
    <citation type="journal article" date="2019" name="Int. J. Syst. Evol. Microbiol.">
        <title>The Global Catalogue of Microorganisms (GCM) 10K type strain sequencing project: providing services to taxonomists for standard genome sequencing and annotation.</title>
        <authorList>
            <consortium name="The Broad Institute Genomics Platform"/>
            <consortium name="The Broad Institute Genome Sequencing Center for Infectious Disease"/>
            <person name="Wu L."/>
            <person name="Ma J."/>
        </authorList>
    </citation>
    <scope>NUCLEOTIDE SEQUENCE [LARGE SCALE GENOMIC DNA]</scope>
    <source>
        <strain evidence="2">KCTC 42282</strain>
    </source>
</reference>
<gene>
    <name evidence="1" type="ORF">ACFONL_01525</name>
</gene>
<organism evidence="1 2">
    <name type="scientific">Camelimonas fluminis</name>
    <dbReference type="NCBI Taxonomy" id="1576911"/>
    <lineage>
        <taxon>Bacteria</taxon>
        <taxon>Pseudomonadati</taxon>
        <taxon>Pseudomonadota</taxon>
        <taxon>Alphaproteobacteria</taxon>
        <taxon>Hyphomicrobiales</taxon>
        <taxon>Chelatococcaceae</taxon>
        <taxon>Camelimonas</taxon>
    </lineage>
</organism>
<proteinExistence type="predicted"/>
<sequence length="182" mass="20383">MKKLSQTILAHMNAGYVLRWHHPHHTNQRNFPDGAWSLVKFTYDSSNAPRFLVTEIADHPGKRLYPADRGRELAFDGLITPAEVYFNCLTPKGTALAAAYFGQPAEPLLIHDPDTPPSLTPPEIGTLRALVNGQIEEAEAMARLNINDDIMVTLLHILETNPEFEGPIQQWRAMRASYALQS</sequence>